<protein>
    <submittedName>
        <fullName evidence="1">Uncharacterized protein</fullName>
    </submittedName>
</protein>
<evidence type="ECO:0000313" key="2">
    <source>
        <dbReference type="Proteomes" id="UP000694892"/>
    </source>
</evidence>
<dbReference type="EMBL" id="CM004481">
    <property type="protein sequence ID" value="OCT65967.1"/>
    <property type="molecule type" value="Genomic_DNA"/>
</dbReference>
<accession>A0A974C3S8</accession>
<dbReference type="AlphaFoldDB" id="A0A974C3S8"/>
<gene>
    <name evidence="1" type="ORF">XELAEV_18042221mg</name>
</gene>
<reference evidence="2" key="1">
    <citation type="journal article" date="2016" name="Nature">
        <title>Genome evolution in the allotetraploid frog Xenopus laevis.</title>
        <authorList>
            <person name="Session A.M."/>
            <person name="Uno Y."/>
            <person name="Kwon T."/>
            <person name="Chapman J.A."/>
            <person name="Toyoda A."/>
            <person name="Takahashi S."/>
            <person name="Fukui A."/>
            <person name="Hikosaka A."/>
            <person name="Suzuki A."/>
            <person name="Kondo M."/>
            <person name="van Heeringen S.J."/>
            <person name="Quigley I."/>
            <person name="Heinz S."/>
            <person name="Ogino H."/>
            <person name="Ochi H."/>
            <person name="Hellsten U."/>
            <person name="Lyons J.B."/>
            <person name="Simakov O."/>
            <person name="Putnam N."/>
            <person name="Stites J."/>
            <person name="Kuroki Y."/>
            <person name="Tanaka T."/>
            <person name="Michiue T."/>
            <person name="Watanabe M."/>
            <person name="Bogdanovic O."/>
            <person name="Lister R."/>
            <person name="Georgiou G."/>
            <person name="Paranjpe S.S."/>
            <person name="van Kruijsbergen I."/>
            <person name="Shu S."/>
            <person name="Carlson J."/>
            <person name="Kinoshita T."/>
            <person name="Ohta Y."/>
            <person name="Mawaribuchi S."/>
            <person name="Jenkins J."/>
            <person name="Grimwood J."/>
            <person name="Schmutz J."/>
            <person name="Mitros T."/>
            <person name="Mozaffari S.V."/>
            <person name="Suzuki Y."/>
            <person name="Haramoto Y."/>
            <person name="Yamamoto T.S."/>
            <person name="Takagi C."/>
            <person name="Heald R."/>
            <person name="Miller K."/>
            <person name="Haudenschild C."/>
            <person name="Kitzman J."/>
            <person name="Nakayama T."/>
            <person name="Izutsu Y."/>
            <person name="Robert J."/>
            <person name="Fortriede J."/>
            <person name="Burns K."/>
            <person name="Lotay V."/>
            <person name="Karimi K."/>
            <person name="Yasuoka Y."/>
            <person name="Dichmann D.S."/>
            <person name="Flajnik M.F."/>
            <person name="Houston D.W."/>
            <person name="Shendure J."/>
            <person name="DuPasquier L."/>
            <person name="Vize P.D."/>
            <person name="Zorn A.M."/>
            <person name="Ito M."/>
            <person name="Marcotte E.M."/>
            <person name="Wallingford J.B."/>
            <person name="Ito Y."/>
            <person name="Asashima M."/>
            <person name="Ueno N."/>
            <person name="Matsuda Y."/>
            <person name="Veenstra G.J."/>
            <person name="Fujiyama A."/>
            <person name="Harland R.M."/>
            <person name="Taira M."/>
            <person name="Rokhsar D.S."/>
        </authorList>
    </citation>
    <scope>NUCLEOTIDE SEQUENCE [LARGE SCALE GENOMIC DNA]</scope>
    <source>
        <strain evidence="2">J</strain>
    </source>
</reference>
<sequence>MEFVGGHSLPLFPAAYLLKHSSIACPEASTGNKCHLRIILPWNIAVHPFLLNHNCFHLPLSEAVTTTITRSIYRTAGFTQFLSARFHKRRISSLAAVIYNYQV</sequence>
<name>A0A974C3S8_XENLA</name>
<organism evidence="1 2">
    <name type="scientific">Xenopus laevis</name>
    <name type="common">African clawed frog</name>
    <dbReference type="NCBI Taxonomy" id="8355"/>
    <lineage>
        <taxon>Eukaryota</taxon>
        <taxon>Metazoa</taxon>
        <taxon>Chordata</taxon>
        <taxon>Craniata</taxon>
        <taxon>Vertebrata</taxon>
        <taxon>Euteleostomi</taxon>
        <taxon>Amphibia</taxon>
        <taxon>Batrachia</taxon>
        <taxon>Anura</taxon>
        <taxon>Pipoidea</taxon>
        <taxon>Pipidae</taxon>
        <taxon>Xenopodinae</taxon>
        <taxon>Xenopus</taxon>
        <taxon>Xenopus</taxon>
    </lineage>
</organism>
<proteinExistence type="predicted"/>
<evidence type="ECO:0000313" key="1">
    <source>
        <dbReference type="EMBL" id="OCT65967.1"/>
    </source>
</evidence>
<dbReference type="Proteomes" id="UP000694892">
    <property type="component" value="Chromosome 8S"/>
</dbReference>